<evidence type="ECO:0000313" key="3">
    <source>
        <dbReference type="EMBL" id="WEK13877.1"/>
    </source>
</evidence>
<dbReference type="InterPro" id="IPR000387">
    <property type="entry name" value="Tyr_Pase_dom"/>
</dbReference>
<feature type="domain" description="Tyrosine specific protein phosphatases" evidence="2">
    <location>
        <begin position="109"/>
        <end position="179"/>
    </location>
</feature>
<accession>A0AAJ5W3F9</accession>
<dbReference type="Gene3D" id="3.90.190.10">
    <property type="entry name" value="Protein tyrosine phosphatase superfamily"/>
    <property type="match status" value="1"/>
</dbReference>
<dbReference type="GO" id="GO:0004721">
    <property type="term" value="F:phosphoprotein phosphatase activity"/>
    <property type="evidence" value="ECO:0007669"/>
    <property type="project" value="InterPro"/>
</dbReference>
<dbReference type="SUPFAM" id="SSF52799">
    <property type="entry name" value="(Phosphotyrosine protein) phosphatases II"/>
    <property type="match status" value="1"/>
</dbReference>
<dbReference type="AlphaFoldDB" id="A0AAJ5W3F9"/>
<comment type="similarity">
    <text evidence="1">Belongs to the protein-tyrosine phosphatase family.</text>
</comment>
<sequence>MADVAGALNFRDVGGLPAGSGVTRHGVLFRSGNLARVGEEGRAALRSLGLRHIVDLREDAEIAYEPTDLGDLPVVTRRVPLFAGSASSFFEEDVTLADLYRTLVDGSSEAIVQIVRGVVDDAPLLVHCTVGKDRTGVAVALTLAAAGVDEDAIVADYARTETLLPAERNARVLSYLQRLHPEARNLADLATRSPAPVMRGLLDDLRDRFGAPVEFLRAHGLSDDDVRELRRTLVAD</sequence>
<evidence type="ECO:0000259" key="2">
    <source>
        <dbReference type="PROSITE" id="PS50056"/>
    </source>
</evidence>
<proteinExistence type="inferred from homology"/>
<dbReference type="PROSITE" id="PS50056">
    <property type="entry name" value="TYR_PHOSPHATASE_2"/>
    <property type="match status" value="1"/>
</dbReference>
<evidence type="ECO:0000313" key="4">
    <source>
        <dbReference type="Proteomes" id="UP001213972"/>
    </source>
</evidence>
<dbReference type="InterPro" id="IPR016130">
    <property type="entry name" value="Tyr_Pase_AS"/>
</dbReference>
<dbReference type="Proteomes" id="UP001213972">
    <property type="component" value="Chromosome"/>
</dbReference>
<reference evidence="3" key="1">
    <citation type="submission" date="2023-03" db="EMBL/GenBank/DDBJ databases">
        <title>Andean soil-derived lignocellulolytic bacterial consortium as a source of novel taxa and putative plastic-active enzymes.</title>
        <authorList>
            <person name="Diaz-Garcia L."/>
            <person name="Chuvochina M."/>
            <person name="Feuerriegel G."/>
            <person name="Bunk B."/>
            <person name="Sproer C."/>
            <person name="Streit W.R."/>
            <person name="Rodriguez L.M."/>
            <person name="Overmann J."/>
            <person name="Jimenez D.J."/>
        </authorList>
    </citation>
    <scope>NUCLEOTIDE SEQUENCE</scope>
    <source>
        <strain evidence="3">MAG 4610</strain>
    </source>
</reference>
<dbReference type="EMBL" id="CP119321">
    <property type="protein sequence ID" value="WEK13877.1"/>
    <property type="molecule type" value="Genomic_DNA"/>
</dbReference>
<evidence type="ECO:0000256" key="1">
    <source>
        <dbReference type="ARBA" id="ARBA00009580"/>
    </source>
</evidence>
<name>A0AAJ5W3F9_9MICO</name>
<gene>
    <name evidence="3" type="ORF">P0Y48_01290</name>
</gene>
<dbReference type="PANTHER" id="PTHR31126">
    <property type="entry name" value="TYROSINE-PROTEIN PHOSPHATASE"/>
    <property type="match status" value="1"/>
</dbReference>
<organism evidence="3 4">
    <name type="scientific">Candidatus Microbacterium phytovorans</name>
    <dbReference type="NCBI Taxonomy" id="3121374"/>
    <lineage>
        <taxon>Bacteria</taxon>
        <taxon>Bacillati</taxon>
        <taxon>Actinomycetota</taxon>
        <taxon>Actinomycetes</taxon>
        <taxon>Micrococcales</taxon>
        <taxon>Microbacteriaceae</taxon>
        <taxon>Microbacterium</taxon>
    </lineage>
</organism>
<dbReference type="PANTHER" id="PTHR31126:SF1">
    <property type="entry name" value="TYROSINE SPECIFIC PROTEIN PHOSPHATASES DOMAIN-CONTAINING PROTEIN"/>
    <property type="match status" value="1"/>
</dbReference>
<dbReference type="InterPro" id="IPR029021">
    <property type="entry name" value="Prot-tyrosine_phosphatase-like"/>
</dbReference>
<dbReference type="PROSITE" id="PS00383">
    <property type="entry name" value="TYR_PHOSPHATASE_1"/>
    <property type="match status" value="1"/>
</dbReference>
<dbReference type="InterPro" id="IPR026893">
    <property type="entry name" value="Tyr/Ser_Pase_IphP-type"/>
</dbReference>
<dbReference type="Pfam" id="PF13350">
    <property type="entry name" value="Y_phosphatase3"/>
    <property type="match status" value="1"/>
</dbReference>
<protein>
    <submittedName>
        <fullName evidence="3">Tyrosine-protein phosphatase</fullName>
    </submittedName>
</protein>